<organism evidence="1 2">
    <name type="scientific">Purpureocillium takamizusanense</name>
    <dbReference type="NCBI Taxonomy" id="2060973"/>
    <lineage>
        <taxon>Eukaryota</taxon>
        <taxon>Fungi</taxon>
        <taxon>Dikarya</taxon>
        <taxon>Ascomycota</taxon>
        <taxon>Pezizomycotina</taxon>
        <taxon>Sordariomycetes</taxon>
        <taxon>Hypocreomycetidae</taxon>
        <taxon>Hypocreales</taxon>
        <taxon>Ophiocordycipitaceae</taxon>
        <taxon>Purpureocillium</taxon>
    </lineage>
</organism>
<dbReference type="Proteomes" id="UP000829364">
    <property type="component" value="Chromosome 1"/>
</dbReference>
<proteinExistence type="predicted"/>
<dbReference type="SUPFAM" id="SSF52266">
    <property type="entry name" value="SGNH hydrolase"/>
    <property type="match status" value="1"/>
</dbReference>
<dbReference type="AlphaFoldDB" id="A0A9Q8Q626"/>
<sequence length="170" mass="18810">MLAMLGFNDMGWFYSDAEGTIDSMDTLISNARAVNPELQFAVANVPQRSFIGGREDLVKNTNIYNNLLPNAISKWSTHQSPIHLVDLEQNYNCQPGGCPAGYDGLHPNAWGEFLIANAFSQTPVNEFKLGSKPLAIPPQKDPSLTRDLPVPSNFNVFFRTLDLDLRPSSL</sequence>
<dbReference type="InterPro" id="IPR036514">
    <property type="entry name" value="SGNH_hydro_sf"/>
</dbReference>
<evidence type="ECO:0000313" key="2">
    <source>
        <dbReference type="Proteomes" id="UP000829364"/>
    </source>
</evidence>
<dbReference type="Gene3D" id="3.40.50.1110">
    <property type="entry name" value="SGNH hydrolase"/>
    <property type="match status" value="1"/>
</dbReference>
<dbReference type="EMBL" id="CP086354">
    <property type="protein sequence ID" value="UNI13244.1"/>
    <property type="molecule type" value="Genomic_DNA"/>
</dbReference>
<keyword evidence="2" id="KW-1185">Reference proteome</keyword>
<gene>
    <name evidence="1" type="ORF">JDV02_000002</name>
</gene>
<dbReference type="GeneID" id="72061969"/>
<dbReference type="KEGG" id="ptkz:JDV02_000002"/>
<name>A0A9Q8Q626_9HYPO</name>
<accession>A0A9Q8Q626</accession>
<reference evidence="1" key="1">
    <citation type="submission" date="2021-11" db="EMBL/GenBank/DDBJ databases">
        <title>Purpureocillium_takamizusanense_genome.</title>
        <authorList>
            <person name="Nguyen N.-H."/>
        </authorList>
    </citation>
    <scope>NUCLEOTIDE SEQUENCE</scope>
    <source>
        <strain evidence="1">PT3</strain>
    </source>
</reference>
<dbReference type="RefSeq" id="XP_047836725.1">
    <property type="nucleotide sequence ID" value="XM_047980768.1"/>
</dbReference>
<protein>
    <recommendedName>
        <fullName evidence="3">SGNH hydrolase-type esterase domain-containing protein</fullName>
    </recommendedName>
</protein>
<evidence type="ECO:0008006" key="3">
    <source>
        <dbReference type="Google" id="ProtNLM"/>
    </source>
</evidence>
<evidence type="ECO:0000313" key="1">
    <source>
        <dbReference type="EMBL" id="UNI13244.1"/>
    </source>
</evidence>
<dbReference type="OrthoDB" id="2119228at2759"/>